<accession>A0A4Q8KDG6</accession>
<evidence type="ECO:0000313" key="2">
    <source>
        <dbReference type="EMBL" id="SNX38047.1"/>
    </source>
</evidence>
<feature type="chain" id="PRO_5036357493" evidence="1">
    <location>
        <begin position="19"/>
        <end position="71"/>
    </location>
</feature>
<evidence type="ECO:0000256" key="1">
    <source>
        <dbReference type="SAM" id="SignalP"/>
    </source>
</evidence>
<organism evidence="2">
    <name type="scientific">Deinopis subrufa</name>
    <name type="common">Rufous net-casting spider</name>
    <dbReference type="NCBI Taxonomy" id="1905329"/>
    <lineage>
        <taxon>Eukaryota</taxon>
        <taxon>Metazoa</taxon>
        <taxon>Ecdysozoa</taxon>
        <taxon>Arthropoda</taxon>
        <taxon>Chelicerata</taxon>
        <taxon>Arachnida</taxon>
        <taxon>Araneae</taxon>
        <taxon>Araneomorphae</taxon>
        <taxon>Entelegynae</taxon>
        <taxon>Deinopoidea</taxon>
        <taxon>Deinopidae</taxon>
        <taxon>Deinopis</taxon>
    </lineage>
</organism>
<dbReference type="EMBL" id="HAHH01000997">
    <property type="protein sequence ID" value="SNX38047.1"/>
    <property type="molecule type" value="Transcribed_RNA"/>
</dbReference>
<reference evidence="2" key="1">
    <citation type="submission" date="2017-05" db="EMBL/GenBank/DDBJ databases">
        <authorList>
            <person name="QRISCLOUD D."/>
        </authorList>
    </citation>
    <scope>NUCLEOTIDE SEQUENCE</scope>
</reference>
<dbReference type="EMBL" id="HAHH01000874">
    <property type="protein sequence ID" value="SNX37787.1"/>
    <property type="molecule type" value="Transcribed_RNA"/>
</dbReference>
<dbReference type="AlphaFoldDB" id="A0A4Q8KDG6"/>
<dbReference type="EMBL" id="HAHH01000493">
    <property type="protein sequence ID" value="SNX36693.1"/>
    <property type="molecule type" value="Transcribed_RNA"/>
</dbReference>
<dbReference type="EMBL" id="HAHH01000643">
    <property type="protein sequence ID" value="SNX37315.1"/>
    <property type="molecule type" value="Transcribed_RNA"/>
</dbReference>
<sequence length="71" mass="8084">MKFLVVFACIVLFVFANGDNEEKEMENEPAEEEMRKCAGPWRNCAVRDCCPGLRCKCEPALSNVHECQCKL</sequence>
<proteinExistence type="predicted"/>
<reference evidence="2" key="2">
    <citation type="submission" date="2019-05" db="EMBL/GenBank/DDBJ databases">
        <title>Unravelling the molecular evolution of spider venoms.</title>
        <authorList>
            <person name="Pineda S."/>
        </authorList>
    </citation>
    <scope>NUCLEOTIDE SEQUENCE</scope>
</reference>
<protein>
    <submittedName>
        <fullName evidence="2">U48-Deinotoxin-Dsu1b_2</fullName>
    </submittedName>
</protein>
<name>A0A4Q8KDG6_DEISU</name>
<dbReference type="EMBL" id="HAHH01000794">
    <property type="protein sequence ID" value="SNX37636.1"/>
    <property type="molecule type" value="Transcribed_RNA"/>
</dbReference>
<keyword evidence="1" id="KW-0732">Signal</keyword>
<feature type="signal peptide" evidence="1">
    <location>
        <begin position="1"/>
        <end position="18"/>
    </location>
</feature>
<dbReference type="EMBL" id="HAHH01000487">
    <property type="protein sequence ID" value="SNX36653.1"/>
    <property type="molecule type" value="Transcribed_RNA"/>
</dbReference>